<evidence type="ECO:0000313" key="2">
    <source>
        <dbReference type="EMBL" id="AZA12439.1"/>
    </source>
</evidence>
<dbReference type="Pfam" id="PF05258">
    <property type="entry name" value="DciA"/>
    <property type="match status" value="1"/>
</dbReference>
<dbReference type="Proteomes" id="UP000269019">
    <property type="component" value="Chromosome"/>
</dbReference>
<accession>A0A3G6J3D6</accession>
<feature type="region of interest" description="Disordered" evidence="1">
    <location>
        <begin position="111"/>
        <end position="162"/>
    </location>
</feature>
<organism evidence="2 3">
    <name type="scientific">Corynebacterium choanae</name>
    <dbReference type="NCBI Taxonomy" id="1862358"/>
    <lineage>
        <taxon>Bacteria</taxon>
        <taxon>Bacillati</taxon>
        <taxon>Actinomycetota</taxon>
        <taxon>Actinomycetes</taxon>
        <taxon>Mycobacteriales</taxon>
        <taxon>Corynebacteriaceae</taxon>
        <taxon>Corynebacterium</taxon>
    </lineage>
</organism>
<dbReference type="AlphaFoldDB" id="A0A3G6J3D6"/>
<dbReference type="RefSeq" id="WP_164472320.1">
    <property type="nucleotide sequence ID" value="NZ_CP033896.1"/>
</dbReference>
<dbReference type="PANTHER" id="PTHR36456:SF1">
    <property type="entry name" value="UPF0232 PROTEIN SCO3875"/>
    <property type="match status" value="1"/>
</dbReference>
<keyword evidence="3" id="KW-1185">Reference proteome</keyword>
<dbReference type="KEGG" id="ccho:CCHOA_00020"/>
<name>A0A3G6J3D6_9CORY</name>
<evidence type="ECO:0000256" key="1">
    <source>
        <dbReference type="SAM" id="MobiDB-lite"/>
    </source>
</evidence>
<dbReference type="EMBL" id="CP033896">
    <property type="protein sequence ID" value="AZA12439.1"/>
    <property type="molecule type" value="Genomic_DNA"/>
</dbReference>
<reference evidence="2 3" key="1">
    <citation type="submission" date="2018-11" db="EMBL/GenBank/DDBJ databases">
        <authorList>
            <person name="Kleinhagauer T."/>
            <person name="Glaeser S.P."/>
            <person name="Spergser J."/>
            <person name="Ruckert C."/>
            <person name="Kaempfer P."/>
            <person name="Busse H.-J."/>
        </authorList>
    </citation>
    <scope>NUCLEOTIDE SEQUENCE [LARGE SCALE GENOMIC DNA]</scope>
    <source>
        <strain evidence="2 3">200CH</strain>
    </source>
</reference>
<sequence>MQNSRGTTPHPHKRSAPAQSATDGTRSAGGSARQESASVQGEHHDLVDGAFAAARSMAKARGGRLPSLRYQGTPAKTITGFGHTYQQEPRRLAAADPQQERIASILAAMTEPAGDAASGKDSEESSSGGNPVTATVSAADDRITAVDEPANGDDAATAKDTPPLDEITVAQYVLHNMGEIPPSLLESISRIQLHATDASGRRRKRHQELEKLGDVLQREIADRGWRQGISSGVIMGNWRSIVGDTIADHTKVEMIKETTLFLSTDSTAWATNLRLMQPMLLQRIAEKIGDGYITTLHIFPPRTSGGSRRGRWQSSNTRRR</sequence>
<evidence type="ECO:0008006" key="4">
    <source>
        <dbReference type="Google" id="ProtNLM"/>
    </source>
</evidence>
<feature type="region of interest" description="Disordered" evidence="1">
    <location>
        <begin position="1"/>
        <end position="44"/>
    </location>
</feature>
<gene>
    <name evidence="2" type="ORF">CCHOA_00020</name>
</gene>
<dbReference type="PANTHER" id="PTHR36456">
    <property type="entry name" value="UPF0232 PROTEIN SCO3875"/>
    <property type="match status" value="1"/>
</dbReference>
<evidence type="ECO:0000313" key="3">
    <source>
        <dbReference type="Proteomes" id="UP000269019"/>
    </source>
</evidence>
<protein>
    <recommendedName>
        <fullName evidence="4">DUF721 domain-containing protein</fullName>
    </recommendedName>
</protein>
<dbReference type="InterPro" id="IPR007922">
    <property type="entry name" value="DciA-like"/>
</dbReference>
<proteinExistence type="predicted"/>